<evidence type="ECO:0000256" key="10">
    <source>
        <dbReference type="ARBA" id="ARBA00023242"/>
    </source>
</evidence>
<dbReference type="STRING" id="667725.A0A0L0FA51"/>
<dbReference type="SUPFAM" id="SSF75553">
    <property type="entry name" value="Smc hinge domain"/>
    <property type="match status" value="1"/>
</dbReference>
<sequence>MKVNCNKRDRMNGDFRGIKSQYDSAMSAIKNSLDVWGAGAHQVQRLLEKNKHKFSRPPIGPLGQYVKLLDMEFATAVESAIGGALTSYFVDNHHDRVLLEQILKTVA</sequence>
<evidence type="ECO:0000256" key="3">
    <source>
        <dbReference type="ARBA" id="ARBA00022454"/>
    </source>
</evidence>
<proteinExistence type="predicted"/>
<dbReference type="RefSeq" id="XP_014147501.1">
    <property type="nucleotide sequence ID" value="XM_014292026.1"/>
</dbReference>
<dbReference type="GO" id="GO:0035861">
    <property type="term" value="C:site of double-strand break"/>
    <property type="evidence" value="ECO:0007669"/>
    <property type="project" value="TreeGrafter"/>
</dbReference>
<dbReference type="InterPro" id="IPR036277">
    <property type="entry name" value="SMC_hinge_sf"/>
</dbReference>
<evidence type="ECO:0000256" key="5">
    <source>
        <dbReference type="ARBA" id="ARBA00022763"/>
    </source>
</evidence>
<reference evidence="11 12" key="1">
    <citation type="submission" date="2011-02" db="EMBL/GenBank/DDBJ databases">
        <title>The Genome Sequence of Sphaeroforma arctica JP610.</title>
        <authorList>
            <consortium name="The Broad Institute Genome Sequencing Platform"/>
            <person name="Russ C."/>
            <person name="Cuomo C."/>
            <person name="Young S.K."/>
            <person name="Zeng Q."/>
            <person name="Gargeya S."/>
            <person name="Alvarado L."/>
            <person name="Berlin A."/>
            <person name="Chapman S.B."/>
            <person name="Chen Z."/>
            <person name="Freedman E."/>
            <person name="Gellesch M."/>
            <person name="Goldberg J."/>
            <person name="Griggs A."/>
            <person name="Gujja S."/>
            <person name="Heilman E."/>
            <person name="Heiman D."/>
            <person name="Howarth C."/>
            <person name="Mehta T."/>
            <person name="Neiman D."/>
            <person name="Pearson M."/>
            <person name="Roberts A."/>
            <person name="Saif S."/>
            <person name="Shea T."/>
            <person name="Shenoy N."/>
            <person name="Sisk P."/>
            <person name="Stolte C."/>
            <person name="Sykes S."/>
            <person name="White J."/>
            <person name="Yandava C."/>
            <person name="Burger G."/>
            <person name="Gray M.W."/>
            <person name="Holland P.W.H."/>
            <person name="King N."/>
            <person name="Lang F.B.F."/>
            <person name="Roger A.J."/>
            <person name="Ruiz-Trillo I."/>
            <person name="Haas B."/>
            <person name="Nusbaum C."/>
            <person name="Birren B."/>
        </authorList>
    </citation>
    <scope>NUCLEOTIDE SEQUENCE [LARGE SCALE GENOMIC DNA]</scope>
    <source>
        <strain evidence="11 12">JP610</strain>
    </source>
</reference>
<dbReference type="PANTHER" id="PTHR19306:SF6">
    <property type="entry name" value="STRUCTURAL MAINTENANCE OF CHROMOSOMES PROTEIN 6"/>
    <property type="match status" value="1"/>
</dbReference>
<dbReference type="EMBL" id="KQ245411">
    <property type="protein sequence ID" value="KNC73599.1"/>
    <property type="molecule type" value="Genomic_DNA"/>
</dbReference>
<dbReference type="GO" id="GO:0003697">
    <property type="term" value="F:single-stranded DNA binding"/>
    <property type="evidence" value="ECO:0007669"/>
    <property type="project" value="TreeGrafter"/>
</dbReference>
<evidence type="ECO:0000313" key="12">
    <source>
        <dbReference type="Proteomes" id="UP000054560"/>
    </source>
</evidence>
<organism evidence="11 12">
    <name type="scientific">Sphaeroforma arctica JP610</name>
    <dbReference type="NCBI Taxonomy" id="667725"/>
    <lineage>
        <taxon>Eukaryota</taxon>
        <taxon>Ichthyosporea</taxon>
        <taxon>Ichthyophonida</taxon>
        <taxon>Sphaeroforma</taxon>
    </lineage>
</organism>
<gene>
    <name evidence="11" type="ORF">SARC_13842</name>
</gene>
<dbReference type="GO" id="GO:0003684">
    <property type="term" value="F:damaged DNA binding"/>
    <property type="evidence" value="ECO:0007669"/>
    <property type="project" value="TreeGrafter"/>
</dbReference>
<dbReference type="PANTHER" id="PTHR19306">
    <property type="entry name" value="STRUCTURAL MAINTENANCE OF CHROMOSOMES 5,6 SMC5, SMC6"/>
    <property type="match status" value="1"/>
</dbReference>
<dbReference type="GO" id="GO:0051276">
    <property type="term" value="P:chromosome organization"/>
    <property type="evidence" value="ECO:0007669"/>
    <property type="project" value="InterPro"/>
</dbReference>
<evidence type="ECO:0000256" key="6">
    <source>
        <dbReference type="ARBA" id="ARBA00022840"/>
    </source>
</evidence>
<dbReference type="GO" id="GO:0000724">
    <property type="term" value="P:double-strand break repair via homologous recombination"/>
    <property type="evidence" value="ECO:0007669"/>
    <property type="project" value="TreeGrafter"/>
</dbReference>
<dbReference type="GeneID" id="25914346"/>
<dbReference type="GO" id="GO:0005524">
    <property type="term" value="F:ATP binding"/>
    <property type="evidence" value="ECO:0007669"/>
    <property type="project" value="UniProtKB-KW"/>
</dbReference>
<keyword evidence="9" id="KW-0234">DNA repair</keyword>
<accession>A0A0L0FA51</accession>
<keyword evidence="8" id="KW-0233">DNA recombination</keyword>
<name>A0A0L0FA51_9EUKA</name>
<dbReference type="AlphaFoldDB" id="A0A0L0FA51"/>
<dbReference type="Proteomes" id="UP000054560">
    <property type="component" value="Unassembled WGS sequence"/>
</dbReference>
<keyword evidence="5" id="KW-0227">DNA damage</keyword>
<protein>
    <submittedName>
        <fullName evidence="11">Uncharacterized protein</fullName>
    </submittedName>
</protein>
<keyword evidence="10" id="KW-0539">Nucleus</keyword>
<dbReference type="GO" id="GO:0005634">
    <property type="term" value="C:nucleus"/>
    <property type="evidence" value="ECO:0007669"/>
    <property type="project" value="UniProtKB-SubCell"/>
</dbReference>
<dbReference type="Gene3D" id="1.20.1060.20">
    <property type="match status" value="1"/>
</dbReference>
<keyword evidence="3" id="KW-0158">Chromosome</keyword>
<evidence type="ECO:0000256" key="9">
    <source>
        <dbReference type="ARBA" id="ARBA00023204"/>
    </source>
</evidence>
<evidence type="ECO:0000256" key="7">
    <source>
        <dbReference type="ARBA" id="ARBA00023054"/>
    </source>
</evidence>
<keyword evidence="6" id="KW-0067">ATP-binding</keyword>
<feature type="non-terminal residue" evidence="11">
    <location>
        <position position="107"/>
    </location>
</feature>
<evidence type="ECO:0000256" key="1">
    <source>
        <dbReference type="ARBA" id="ARBA00004123"/>
    </source>
</evidence>
<keyword evidence="12" id="KW-1185">Reference proteome</keyword>
<dbReference type="OrthoDB" id="10072614at2759"/>
<evidence type="ECO:0000313" key="11">
    <source>
        <dbReference type="EMBL" id="KNC73599.1"/>
    </source>
</evidence>
<evidence type="ECO:0000256" key="8">
    <source>
        <dbReference type="ARBA" id="ARBA00023172"/>
    </source>
</evidence>
<dbReference type="GO" id="GO:0030915">
    <property type="term" value="C:Smc5-Smc6 complex"/>
    <property type="evidence" value="ECO:0007669"/>
    <property type="project" value="TreeGrafter"/>
</dbReference>
<comment type="subcellular location">
    <subcellularLocation>
        <location evidence="2">Chromosome</location>
    </subcellularLocation>
    <subcellularLocation>
        <location evidence="1">Nucleus</location>
    </subcellularLocation>
</comment>
<keyword evidence="7" id="KW-0175">Coiled coil</keyword>
<keyword evidence="4" id="KW-0547">Nucleotide-binding</keyword>
<evidence type="ECO:0000256" key="4">
    <source>
        <dbReference type="ARBA" id="ARBA00022741"/>
    </source>
</evidence>
<evidence type="ECO:0000256" key="2">
    <source>
        <dbReference type="ARBA" id="ARBA00004286"/>
    </source>
</evidence>